<evidence type="ECO:0000259" key="4">
    <source>
        <dbReference type="PROSITE" id="PS50937"/>
    </source>
</evidence>
<dbReference type="EMBL" id="JACOGF010000003">
    <property type="protein sequence ID" value="MBC3917068.1"/>
    <property type="molecule type" value="Genomic_DNA"/>
</dbReference>
<feature type="domain" description="HTH merR-type" evidence="4">
    <location>
        <begin position="5"/>
        <end position="74"/>
    </location>
</feature>
<evidence type="ECO:0000256" key="1">
    <source>
        <dbReference type="ARBA" id="ARBA00023015"/>
    </source>
</evidence>
<reference evidence="5 6" key="1">
    <citation type="submission" date="2020-08" db="EMBL/GenBank/DDBJ databases">
        <title>Novel species isolated from subtropical streams in China.</title>
        <authorList>
            <person name="Lu H."/>
        </authorList>
    </citation>
    <scope>NUCLEOTIDE SEQUENCE [LARGE SCALE GENOMIC DNA]</scope>
    <source>
        <strain evidence="5 6">CY18W</strain>
    </source>
</reference>
<dbReference type="InterPro" id="IPR009061">
    <property type="entry name" value="DNA-bd_dom_put_sf"/>
</dbReference>
<keyword evidence="1" id="KW-0805">Transcription regulation</keyword>
<organism evidence="5 6">
    <name type="scientific">Undibacterium hunanense</name>
    <dbReference type="NCBI Taxonomy" id="2762292"/>
    <lineage>
        <taxon>Bacteria</taxon>
        <taxon>Pseudomonadati</taxon>
        <taxon>Pseudomonadota</taxon>
        <taxon>Betaproteobacteria</taxon>
        <taxon>Burkholderiales</taxon>
        <taxon>Oxalobacteraceae</taxon>
        <taxon>Undibacterium</taxon>
    </lineage>
</organism>
<gene>
    <name evidence="5" type="ORF">H8L32_06240</name>
</gene>
<dbReference type="SUPFAM" id="SSF46955">
    <property type="entry name" value="Putative DNA-binding domain"/>
    <property type="match status" value="1"/>
</dbReference>
<name>A0ABR6ZMF6_9BURK</name>
<evidence type="ECO:0000256" key="2">
    <source>
        <dbReference type="ARBA" id="ARBA00023125"/>
    </source>
</evidence>
<protein>
    <submittedName>
        <fullName evidence="5">Helix-turn-helix domain-containing protein</fullName>
    </submittedName>
</protein>
<dbReference type="Gene3D" id="1.10.1660.10">
    <property type="match status" value="1"/>
</dbReference>
<comment type="caution">
    <text evidence="5">The sequence shown here is derived from an EMBL/GenBank/DDBJ whole genome shotgun (WGS) entry which is preliminary data.</text>
</comment>
<dbReference type="Proteomes" id="UP000650424">
    <property type="component" value="Unassembled WGS sequence"/>
</dbReference>
<evidence type="ECO:0000313" key="6">
    <source>
        <dbReference type="Proteomes" id="UP000650424"/>
    </source>
</evidence>
<dbReference type="Pfam" id="PF00376">
    <property type="entry name" value="MerR"/>
    <property type="match status" value="1"/>
</dbReference>
<keyword evidence="6" id="KW-1185">Reference proteome</keyword>
<dbReference type="PROSITE" id="PS00552">
    <property type="entry name" value="HTH_MERR_1"/>
    <property type="match status" value="1"/>
</dbReference>
<dbReference type="InterPro" id="IPR000551">
    <property type="entry name" value="MerR-type_HTH_dom"/>
</dbReference>
<accession>A0ABR6ZMF6</accession>
<keyword evidence="2" id="KW-0238">DNA-binding</keyword>
<dbReference type="PANTHER" id="PTHR30204:SF94">
    <property type="entry name" value="HEAVY METAL-DEPENDENT TRANSCRIPTIONAL REGULATOR HI_0293-RELATED"/>
    <property type="match status" value="1"/>
</dbReference>
<dbReference type="Pfam" id="PF09278">
    <property type="entry name" value="MerR-DNA-bind"/>
    <property type="match status" value="1"/>
</dbReference>
<evidence type="ECO:0000313" key="5">
    <source>
        <dbReference type="EMBL" id="MBC3917068.1"/>
    </source>
</evidence>
<sequence>MENENLSIGALAKQVQCTVPTIRYYEEIGLLPHATRATNGRRCYGNADHKRLLFIKRCRDFGFPIDQVRNLVSLFENGDRACTEVRDLAQEHLNTVRAKIAEFHQLEANLETFVESCNAACCSGMTSDCTIIESLSSIARTNGPRGKGCAGGASIAGAVDSPGFVNVSRG</sequence>
<proteinExistence type="predicted"/>
<dbReference type="InterPro" id="IPR015358">
    <property type="entry name" value="Tscrpt_reg_MerR_DNA-bd"/>
</dbReference>
<dbReference type="CDD" id="cd04785">
    <property type="entry name" value="HTH_CadR-PbrR-like"/>
    <property type="match status" value="1"/>
</dbReference>
<dbReference type="InterPro" id="IPR047057">
    <property type="entry name" value="MerR_fam"/>
</dbReference>
<evidence type="ECO:0000256" key="3">
    <source>
        <dbReference type="ARBA" id="ARBA00023163"/>
    </source>
</evidence>
<dbReference type="PANTHER" id="PTHR30204">
    <property type="entry name" value="REDOX-CYCLING DRUG-SENSING TRANSCRIPTIONAL ACTIVATOR SOXR"/>
    <property type="match status" value="1"/>
</dbReference>
<dbReference type="PROSITE" id="PS50937">
    <property type="entry name" value="HTH_MERR_2"/>
    <property type="match status" value="1"/>
</dbReference>
<dbReference type="SMART" id="SM00422">
    <property type="entry name" value="HTH_MERR"/>
    <property type="match status" value="1"/>
</dbReference>
<dbReference type="PRINTS" id="PR00040">
    <property type="entry name" value="HTHMERR"/>
</dbReference>
<keyword evidence="3" id="KW-0804">Transcription</keyword>